<sequence>MTTAATITNSLHPLRLFTAPGDHNHHNHSSGTPGLTSTATSTASSTHQRNSTDSDDSGTTGHSPAALWPAAVDALALRLWECGRSALGKSIAESALSQEQPPPTPAMPGDPAATPALCDGPYVRVDYVPPDAKKSSPRPQHMQPPISNPFKTLLRTPPSSSSSTAATALSSSSSGDATSADVCNHCRQGNFLEFCFSRDHCQCACHEDCPCNPCADIRQQRHRSVSTDNTAQPTPARVQSKESLDPAFRPFGDVAAVKPVMLHTGRKRHQRDYENARMRVSKIWADEKRRLCSMPTS</sequence>
<protein>
    <submittedName>
        <fullName evidence="2">Uncharacterized protein</fullName>
    </submittedName>
</protein>
<accession>A0A1Y1W1G1</accession>
<evidence type="ECO:0000313" key="3">
    <source>
        <dbReference type="Proteomes" id="UP000193922"/>
    </source>
</evidence>
<feature type="compositionally biased region" description="Low complexity" evidence="1">
    <location>
        <begin position="29"/>
        <end position="46"/>
    </location>
</feature>
<feature type="region of interest" description="Disordered" evidence="1">
    <location>
        <begin position="95"/>
        <end position="115"/>
    </location>
</feature>
<dbReference type="Proteomes" id="UP000193922">
    <property type="component" value="Unassembled WGS sequence"/>
</dbReference>
<dbReference type="GeneID" id="63802368"/>
<dbReference type="OrthoDB" id="5568525at2759"/>
<feature type="region of interest" description="Disordered" evidence="1">
    <location>
        <begin position="15"/>
        <end position="64"/>
    </location>
</feature>
<reference evidence="2 3" key="1">
    <citation type="submission" date="2016-07" db="EMBL/GenBank/DDBJ databases">
        <title>Pervasive Adenine N6-methylation of Active Genes in Fungi.</title>
        <authorList>
            <consortium name="DOE Joint Genome Institute"/>
            <person name="Mondo S.J."/>
            <person name="Dannebaum R.O."/>
            <person name="Kuo R.C."/>
            <person name="Labutti K."/>
            <person name="Haridas S."/>
            <person name="Kuo A."/>
            <person name="Salamov A."/>
            <person name="Ahrendt S.R."/>
            <person name="Lipzen A."/>
            <person name="Sullivan W."/>
            <person name="Andreopoulos W.B."/>
            <person name="Clum A."/>
            <person name="Lindquist E."/>
            <person name="Daum C."/>
            <person name="Ramamoorthy G.K."/>
            <person name="Gryganskyi A."/>
            <person name="Culley D."/>
            <person name="Magnuson J.K."/>
            <person name="James T.Y."/>
            <person name="O'Malley M.A."/>
            <person name="Stajich J.E."/>
            <person name="Spatafora J.W."/>
            <person name="Visel A."/>
            <person name="Grigoriev I.V."/>
        </authorList>
    </citation>
    <scope>NUCLEOTIDE SEQUENCE [LARGE SCALE GENOMIC DNA]</scope>
    <source>
        <strain evidence="2 3">ATCC 12442</strain>
    </source>
</reference>
<dbReference type="RefSeq" id="XP_040741244.1">
    <property type="nucleotide sequence ID" value="XM_040885720.1"/>
</dbReference>
<name>A0A1Y1W1G1_9FUNG</name>
<proteinExistence type="predicted"/>
<keyword evidence="3" id="KW-1185">Reference proteome</keyword>
<evidence type="ECO:0000256" key="1">
    <source>
        <dbReference type="SAM" id="MobiDB-lite"/>
    </source>
</evidence>
<dbReference type="EMBL" id="MCFD01000013">
    <property type="protein sequence ID" value="ORX67322.1"/>
    <property type="molecule type" value="Genomic_DNA"/>
</dbReference>
<evidence type="ECO:0000313" key="2">
    <source>
        <dbReference type="EMBL" id="ORX67322.1"/>
    </source>
</evidence>
<dbReference type="AlphaFoldDB" id="A0A1Y1W1G1"/>
<feature type="region of interest" description="Disordered" evidence="1">
    <location>
        <begin position="128"/>
        <end position="177"/>
    </location>
</feature>
<gene>
    <name evidence="2" type="ORF">DL89DRAFT_259818</name>
</gene>
<feature type="compositionally biased region" description="Low complexity" evidence="1">
    <location>
        <begin position="159"/>
        <end position="177"/>
    </location>
</feature>
<comment type="caution">
    <text evidence="2">The sequence shown here is derived from an EMBL/GenBank/DDBJ whole genome shotgun (WGS) entry which is preliminary data.</text>
</comment>
<organism evidence="2 3">
    <name type="scientific">Linderina pennispora</name>
    <dbReference type="NCBI Taxonomy" id="61395"/>
    <lineage>
        <taxon>Eukaryota</taxon>
        <taxon>Fungi</taxon>
        <taxon>Fungi incertae sedis</taxon>
        <taxon>Zoopagomycota</taxon>
        <taxon>Kickxellomycotina</taxon>
        <taxon>Kickxellomycetes</taxon>
        <taxon>Kickxellales</taxon>
        <taxon>Kickxellaceae</taxon>
        <taxon>Linderina</taxon>
    </lineage>
</organism>
<feature type="compositionally biased region" description="Polar residues" evidence="1">
    <location>
        <begin position="47"/>
        <end position="62"/>
    </location>
</feature>